<accession>A0A8H6FLN1</accession>
<dbReference type="Pfam" id="PF01380">
    <property type="entry name" value="SIS"/>
    <property type="match status" value="1"/>
</dbReference>
<dbReference type="RefSeq" id="XP_037160231.1">
    <property type="nucleotide sequence ID" value="XM_037312799.1"/>
</dbReference>
<dbReference type="Proteomes" id="UP000578531">
    <property type="component" value="Unassembled WGS sequence"/>
</dbReference>
<dbReference type="EMBL" id="JACCJC010000064">
    <property type="protein sequence ID" value="KAF6230798.1"/>
    <property type="molecule type" value="Genomic_DNA"/>
</dbReference>
<keyword evidence="3" id="KW-1185">Reference proteome</keyword>
<dbReference type="PROSITE" id="PS51464">
    <property type="entry name" value="SIS"/>
    <property type="match status" value="1"/>
</dbReference>
<evidence type="ECO:0000313" key="3">
    <source>
        <dbReference type="Proteomes" id="UP000578531"/>
    </source>
</evidence>
<evidence type="ECO:0000313" key="2">
    <source>
        <dbReference type="EMBL" id="KAF6230798.1"/>
    </source>
</evidence>
<protein>
    <recommendedName>
        <fullName evidence="1">SIS domain-containing protein</fullName>
    </recommendedName>
</protein>
<gene>
    <name evidence="2" type="ORF">HO173_010914</name>
</gene>
<dbReference type="GO" id="GO:0097367">
    <property type="term" value="F:carbohydrate derivative binding"/>
    <property type="evidence" value="ECO:0007669"/>
    <property type="project" value="InterPro"/>
</dbReference>
<evidence type="ECO:0000259" key="1">
    <source>
        <dbReference type="PROSITE" id="PS51464"/>
    </source>
</evidence>
<comment type="caution">
    <text evidence="2">The sequence shown here is derived from an EMBL/GenBank/DDBJ whole genome shotgun (WGS) entry which is preliminary data.</text>
</comment>
<dbReference type="OrthoDB" id="1872003at2759"/>
<dbReference type="SUPFAM" id="SSF53697">
    <property type="entry name" value="SIS domain"/>
    <property type="match status" value="1"/>
</dbReference>
<dbReference type="PANTHER" id="PTHR38418:SF2">
    <property type="entry name" value="SUGAR ISOMERASE, KPSF_GUTQ (AFU_ORTHOLOGUE AFUA_6G08860)"/>
    <property type="match status" value="1"/>
</dbReference>
<dbReference type="GO" id="GO:1901135">
    <property type="term" value="P:carbohydrate derivative metabolic process"/>
    <property type="evidence" value="ECO:0007669"/>
    <property type="project" value="InterPro"/>
</dbReference>
<dbReference type="InterPro" id="IPR046348">
    <property type="entry name" value="SIS_dom_sf"/>
</dbReference>
<sequence length="242" mass="24749">MSDAGGPIEEISGKDALATALSVIGTERDALTQLEGLYASDDIAQAGLANSVNVITTSICSGGKLVVVGVGKSGKIGQKVVATMNSFGIRSAFLHPTEALHGDLGMIGENDTILVITFSGRTPELLNLLPYLPLDMALIAVTSHATPSTCPLFESRSPHLSILLPAPIPTSEVDSFGVAAPTTSTTVALALTDALAMAVARRLHLDPSVVFQGYHPGGTIGISHRASGLSSTNGGNPSPVEI</sequence>
<name>A0A8H6FLN1_9LECA</name>
<reference evidence="2 3" key="1">
    <citation type="journal article" date="2020" name="Genomics">
        <title>Complete, high-quality genomes from long-read metagenomic sequencing of two wolf lichen thalli reveals enigmatic genome architecture.</title>
        <authorList>
            <person name="McKenzie S.K."/>
            <person name="Walston R.F."/>
            <person name="Allen J.L."/>
        </authorList>
    </citation>
    <scope>NUCLEOTIDE SEQUENCE [LARGE SCALE GENOMIC DNA]</scope>
    <source>
        <strain evidence="2">WasteWater2</strain>
    </source>
</reference>
<proteinExistence type="predicted"/>
<dbReference type="AlphaFoldDB" id="A0A8H6FLN1"/>
<dbReference type="PANTHER" id="PTHR38418">
    <property type="entry name" value="SUGAR ISOMERASE, KPSF/GUTQ (AFU_ORTHOLOGUE AFUA_6G08860)"/>
    <property type="match status" value="1"/>
</dbReference>
<dbReference type="Gene3D" id="3.40.50.10490">
    <property type="entry name" value="Glucose-6-phosphate isomerase like protein, domain 1"/>
    <property type="match status" value="1"/>
</dbReference>
<organism evidence="2 3">
    <name type="scientific">Letharia columbiana</name>
    <dbReference type="NCBI Taxonomy" id="112416"/>
    <lineage>
        <taxon>Eukaryota</taxon>
        <taxon>Fungi</taxon>
        <taxon>Dikarya</taxon>
        <taxon>Ascomycota</taxon>
        <taxon>Pezizomycotina</taxon>
        <taxon>Lecanoromycetes</taxon>
        <taxon>OSLEUM clade</taxon>
        <taxon>Lecanoromycetidae</taxon>
        <taxon>Lecanorales</taxon>
        <taxon>Lecanorineae</taxon>
        <taxon>Parmeliaceae</taxon>
        <taxon>Letharia</taxon>
    </lineage>
</organism>
<dbReference type="InterPro" id="IPR001347">
    <property type="entry name" value="SIS_dom"/>
</dbReference>
<feature type="domain" description="SIS" evidence="1">
    <location>
        <begin position="55"/>
        <end position="205"/>
    </location>
</feature>
<dbReference type="GeneID" id="59292560"/>